<evidence type="ECO:0000256" key="1">
    <source>
        <dbReference type="ARBA" id="ARBA00006547"/>
    </source>
</evidence>
<evidence type="ECO:0000313" key="4">
    <source>
        <dbReference type="RefSeq" id="XP_022099497.1"/>
    </source>
</evidence>
<dbReference type="AlphaFoldDB" id="A0A8B7Z3H0"/>
<name>A0A8B7Z3H0_ACAPL</name>
<evidence type="ECO:0000256" key="2">
    <source>
        <dbReference type="ARBA" id="ARBA00012701"/>
    </source>
</evidence>
<evidence type="ECO:0000313" key="3">
    <source>
        <dbReference type="Proteomes" id="UP000694845"/>
    </source>
</evidence>
<dbReference type="KEGG" id="aplc:110984021"/>
<comment type="similarity">
    <text evidence="1">Belongs to the arylamine N-acetyltransferase family.</text>
</comment>
<dbReference type="OrthoDB" id="10260017at2759"/>
<proteinExistence type="inferred from homology"/>
<dbReference type="RefSeq" id="XP_022099497.1">
    <property type="nucleotide sequence ID" value="XM_022243805.1"/>
</dbReference>
<sequence length="300" mass="33498">MSSSHSLSQSEATDFLEGVLQLTAPLENLAKDRVGFLRKVITAFLGSIPFQSLTTIATPKPERRALTFPEIKASMMARVGGLCFEMNYFMKALLEALGFEVYHVGASISGRPNNHLVTVVKSLVLPGDLHLVEVGCGYPTFEPISLGFDKESPVYTSGFLTHKFVKDDKGGIQWIHKARRHYKAREEATDGEWYTFMVSDLVFHDIEFFADSMENVHTVESGPEALAPFLQTLRAVSFRNGKLLAIKDTAILEEDDSGKVNKKSATRPQELLEAFENHFPQFPAESVLKVLETFDLKFDC</sequence>
<dbReference type="OMA" id="CYTQNVF"/>
<dbReference type="Proteomes" id="UP000694845">
    <property type="component" value="Unplaced"/>
</dbReference>
<dbReference type="InterPro" id="IPR038765">
    <property type="entry name" value="Papain-like_cys_pep_sf"/>
</dbReference>
<organism evidence="3 4">
    <name type="scientific">Acanthaster planci</name>
    <name type="common">Crown-of-thorns starfish</name>
    <dbReference type="NCBI Taxonomy" id="133434"/>
    <lineage>
        <taxon>Eukaryota</taxon>
        <taxon>Metazoa</taxon>
        <taxon>Echinodermata</taxon>
        <taxon>Eleutherozoa</taxon>
        <taxon>Asterozoa</taxon>
        <taxon>Asteroidea</taxon>
        <taxon>Valvatacea</taxon>
        <taxon>Valvatida</taxon>
        <taxon>Acanthasteridae</taxon>
        <taxon>Acanthaster</taxon>
    </lineage>
</organism>
<keyword evidence="3" id="KW-1185">Reference proteome</keyword>
<dbReference type="EC" id="2.3.1.5" evidence="2"/>
<dbReference type="Pfam" id="PF00797">
    <property type="entry name" value="Acetyltransf_2"/>
    <property type="match status" value="1"/>
</dbReference>
<dbReference type="PANTHER" id="PTHR11786">
    <property type="entry name" value="N-HYDROXYARYLAMINE O-ACETYLTRANSFERASE"/>
    <property type="match status" value="1"/>
</dbReference>
<dbReference type="InterPro" id="IPR001447">
    <property type="entry name" value="Arylamine_N-AcTrfase"/>
</dbReference>
<dbReference type="InterPro" id="IPR053710">
    <property type="entry name" value="Arylamine_NAT_domain_sf"/>
</dbReference>
<dbReference type="SUPFAM" id="SSF54001">
    <property type="entry name" value="Cysteine proteinases"/>
    <property type="match status" value="1"/>
</dbReference>
<dbReference type="PANTHER" id="PTHR11786:SF0">
    <property type="entry name" value="ARYLAMINE N-ACETYLTRANSFERASE 4-RELATED"/>
    <property type="match status" value="1"/>
</dbReference>
<dbReference type="GO" id="GO:0004060">
    <property type="term" value="F:arylamine N-acetyltransferase activity"/>
    <property type="evidence" value="ECO:0007669"/>
    <property type="project" value="UniProtKB-EC"/>
</dbReference>
<dbReference type="Gene3D" id="3.30.2140.20">
    <property type="match status" value="1"/>
</dbReference>
<dbReference type="GeneID" id="110984021"/>
<accession>A0A8B7Z3H0</accession>
<protein>
    <recommendedName>
        <fullName evidence="2">arylamine N-acetyltransferase</fullName>
        <ecNumber evidence="2">2.3.1.5</ecNumber>
    </recommendedName>
</protein>
<reference evidence="4" key="1">
    <citation type="submission" date="2025-08" db="UniProtKB">
        <authorList>
            <consortium name="RefSeq"/>
        </authorList>
    </citation>
    <scope>IDENTIFICATION</scope>
</reference>
<gene>
    <name evidence="4" type="primary">LOC110984021</name>
</gene>